<evidence type="ECO:0000256" key="1">
    <source>
        <dbReference type="SAM" id="MobiDB-lite"/>
    </source>
</evidence>
<sequence length="566" mass="62889">MPTTRSGTNSTPAPTAGAANQPVSPATPTVGTTVGTPANATVQPGVTFASLDEAELLELKYNAPILDAQGVDTGQTQLTQLERPHRGTLRALLGFAYLCQNVHCDPITPINCMNIDVQAFLNYQCCGDFIVFNNSPLPQPLVSKPDRRTPADSFQKSLKLDPEAYPTLNTDEEWDSFHRTFSSTARVHNTLNVLDHCYVPKSVDERDLVQKQQVFMYTIFLHKLQTNTGKFLVQKYQETFNAQQIWAELSDHCTTSAVAETQASDLMTWLTTKRLIKSDWTGKHEAFVLNWLEQARTYNELATDKMADSQLCILLRNAIQPTPHLRQLKTNSRLLSAQTDNNYIDDSVTPDFDLDTDRRIIEVFQATSHCPTRPRLDNATWQQLDDQACRAWHQLPDAAKATILKGTSSTPPTGPPDSHLATVRNTFAPKHGELQRPMSEESDRQATVDVISYQYSDTTSPTTIVSSALPPSIRASDGVNILNGSSATQLVGTQNTMSRPTLNKRDIAHDVILDSNLEWDQTLLDPNINKLDEQGKGERPFDRVGILKSNKTILTLNEASDNETLD</sequence>
<accession>A0AAD2JJG4</accession>
<reference evidence="2" key="1">
    <citation type="submission" date="2023-08" db="EMBL/GenBank/DDBJ databases">
        <authorList>
            <person name="Audoor S."/>
            <person name="Bilcke G."/>
        </authorList>
    </citation>
    <scope>NUCLEOTIDE SEQUENCE</scope>
</reference>
<dbReference type="EMBL" id="CAKOGP040001885">
    <property type="protein sequence ID" value="CAJ1955415.1"/>
    <property type="molecule type" value="Genomic_DNA"/>
</dbReference>
<dbReference type="AlphaFoldDB" id="A0AAD2JJG4"/>
<feature type="compositionally biased region" description="Low complexity" evidence="1">
    <location>
        <begin position="26"/>
        <end position="38"/>
    </location>
</feature>
<gene>
    <name evidence="2" type="ORF">CYCCA115_LOCUS15741</name>
</gene>
<organism evidence="2 3">
    <name type="scientific">Cylindrotheca closterium</name>
    <dbReference type="NCBI Taxonomy" id="2856"/>
    <lineage>
        <taxon>Eukaryota</taxon>
        <taxon>Sar</taxon>
        <taxon>Stramenopiles</taxon>
        <taxon>Ochrophyta</taxon>
        <taxon>Bacillariophyta</taxon>
        <taxon>Bacillariophyceae</taxon>
        <taxon>Bacillariophycidae</taxon>
        <taxon>Bacillariales</taxon>
        <taxon>Bacillariaceae</taxon>
        <taxon>Cylindrotheca</taxon>
    </lineage>
</organism>
<feature type="compositionally biased region" description="Polar residues" evidence="1">
    <location>
        <begin position="1"/>
        <end position="13"/>
    </location>
</feature>
<protein>
    <submittedName>
        <fullName evidence="2">Uncharacterized protein</fullName>
    </submittedName>
</protein>
<evidence type="ECO:0000313" key="3">
    <source>
        <dbReference type="Proteomes" id="UP001295423"/>
    </source>
</evidence>
<dbReference type="Proteomes" id="UP001295423">
    <property type="component" value="Unassembled WGS sequence"/>
</dbReference>
<name>A0AAD2JJG4_9STRA</name>
<comment type="caution">
    <text evidence="2">The sequence shown here is derived from an EMBL/GenBank/DDBJ whole genome shotgun (WGS) entry which is preliminary data.</text>
</comment>
<evidence type="ECO:0000313" key="2">
    <source>
        <dbReference type="EMBL" id="CAJ1955415.1"/>
    </source>
</evidence>
<keyword evidence="3" id="KW-1185">Reference proteome</keyword>
<proteinExistence type="predicted"/>
<feature type="region of interest" description="Disordered" evidence="1">
    <location>
        <begin position="1"/>
        <end position="38"/>
    </location>
</feature>